<sequence length="62" mass="7049">MESKSFELSLEQQFEMKRMRDAATAMSREQALELLMQASRLLMIKTNVVRNLANNTSAKSLG</sequence>
<gene>
    <name evidence="1" type="ordered locus">PCC8801_1177</name>
</gene>
<dbReference type="InterPro" id="IPR007574">
    <property type="entry name" value="NblA"/>
</dbReference>
<dbReference type="EMBL" id="CP001287">
    <property type="protein sequence ID" value="ACK65245.1"/>
    <property type="molecule type" value="Genomic_DNA"/>
</dbReference>
<dbReference type="SUPFAM" id="SSF109859">
    <property type="entry name" value="NblA-like"/>
    <property type="match status" value="1"/>
</dbReference>
<dbReference type="RefSeq" id="WP_012594519.1">
    <property type="nucleotide sequence ID" value="NC_011726.1"/>
</dbReference>
<dbReference type="Pfam" id="PF04485">
    <property type="entry name" value="NblA"/>
    <property type="match status" value="1"/>
</dbReference>
<proteinExistence type="predicted"/>
<dbReference type="AlphaFoldDB" id="B7K2A9"/>
<organism evidence="1 2">
    <name type="scientific">Rippkaea orientalis (strain PCC 8801 / RF-1)</name>
    <name type="common">Cyanothece sp. (strain PCC 8801)</name>
    <dbReference type="NCBI Taxonomy" id="41431"/>
    <lineage>
        <taxon>Bacteria</taxon>
        <taxon>Bacillati</taxon>
        <taxon>Cyanobacteriota</taxon>
        <taxon>Cyanophyceae</taxon>
        <taxon>Oscillatoriophycideae</taxon>
        <taxon>Chroococcales</taxon>
        <taxon>Aphanothecaceae</taxon>
        <taxon>Rippkaea</taxon>
        <taxon>Rippkaea orientalis</taxon>
    </lineage>
</organism>
<evidence type="ECO:0000313" key="2">
    <source>
        <dbReference type="Proteomes" id="UP000008204"/>
    </source>
</evidence>
<protein>
    <submittedName>
        <fullName evidence="1">Phycobilisome degradation protein nblA</fullName>
    </submittedName>
</protein>
<reference evidence="2" key="1">
    <citation type="journal article" date="2011" name="MBio">
        <title>Novel metabolic attributes of the genus Cyanothece, comprising a group of unicellular nitrogen-fixing Cyanobacteria.</title>
        <authorList>
            <person name="Bandyopadhyay A."/>
            <person name="Elvitigala T."/>
            <person name="Welsh E."/>
            <person name="Stockel J."/>
            <person name="Liberton M."/>
            <person name="Min H."/>
            <person name="Sherman L.A."/>
            <person name="Pakrasi H.B."/>
        </authorList>
    </citation>
    <scope>NUCLEOTIDE SEQUENCE [LARGE SCALE GENOMIC DNA]</scope>
    <source>
        <strain evidence="2">PCC 8801</strain>
    </source>
</reference>
<name>B7K2A9_RIPO1</name>
<dbReference type="eggNOG" id="ENOG5033GF8">
    <property type="taxonomic scope" value="Bacteria"/>
</dbReference>
<evidence type="ECO:0000313" key="1">
    <source>
        <dbReference type="EMBL" id="ACK65245.1"/>
    </source>
</evidence>
<dbReference type="KEGG" id="cyp:PCC8801_1177"/>
<dbReference type="HOGENOM" id="CLU_185251_2_0_3"/>
<dbReference type="OrthoDB" id="574377at2"/>
<dbReference type="InterPro" id="IPR036904">
    <property type="entry name" value="NblA_sf"/>
</dbReference>
<accession>B7K2A9</accession>
<keyword evidence="2" id="KW-1185">Reference proteome</keyword>
<dbReference type="Gene3D" id="1.10.287.670">
    <property type="entry name" value="Phycobilisome degradation protein NblA"/>
    <property type="match status" value="1"/>
</dbReference>
<dbReference type="Proteomes" id="UP000008204">
    <property type="component" value="Chromosome"/>
</dbReference>